<dbReference type="AlphaFoldDB" id="A0A1Z4LRR2"/>
<evidence type="ECO:0000259" key="2">
    <source>
        <dbReference type="Pfam" id="PF00534"/>
    </source>
</evidence>
<dbReference type="Gene3D" id="3.40.50.2000">
    <property type="entry name" value="Glycogen Phosphorylase B"/>
    <property type="match status" value="2"/>
</dbReference>
<dbReference type="PANTHER" id="PTHR46401:SF2">
    <property type="entry name" value="GLYCOSYLTRANSFERASE WBBK-RELATED"/>
    <property type="match status" value="1"/>
</dbReference>
<organism evidence="4 5">
    <name type="scientific">Calothrix parasitica NIES-267</name>
    <dbReference type="NCBI Taxonomy" id="1973488"/>
    <lineage>
        <taxon>Bacteria</taxon>
        <taxon>Bacillati</taxon>
        <taxon>Cyanobacteriota</taxon>
        <taxon>Cyanophyceae</taxon>
        <taxon>Nostocales</taxon>
        <taxon>Calotrichaceae</taxon>
        <taxon>Calothrix</taxon>
    </lineage>
</organism>
<dbReference type="InterPro" id="IPR028098">
    <property type="entry name" value="Glyco_trans_4-like_N"/>
</dbReference>
<dbReference type="GO" id="GO:0009103">
    <property type="term" value="P:lipopolysaccharide biosynthetic process"/>
    <property type="evidence" value="ECO:0007669"/>
    <property type="project" value="TreeGrafter"/>
</dbReference>
<dbReference type="Pfam" id="PF13439">
    <property type="entry name" value="Glyco_transf_4"/>
    <property type="match status" value="1"/>
</dbReference>
<dbReference type="GO" id="GO:0016757">
    <property type="term" value="F:glycosyltransferase activity"/>
    <property type="evidence" value="ECO:0007669"/>
    <property type="project" value="InterPro"/>
</dbReference>
<reference evidence="4 5" key="1">
    <citation type="submission" date="2017-06" db="EMBL/GenBank/DDBJ databases">
        <title>Genome sequencing of cyanobaciteial culture collection at National Institute for Environmental Studies (NIES).</title>
        <authorList>
            <person name="Hirose Y."/>
            <person name="Shimura Y."/>
            <person name="Fujisawa T."/>
            <person name="Nakamura Y."/>
            <person name="Kawachi M."/>
        </authorList>
    </citation>
    <scope>NUCLEOTIDE SEQUENCE [LARGE SCALE GENOMIC DNA]</scope>
    <source>
        <strain evidence="4 5">NIES-267</strain>
    </source>
</reference>
<dbReference type="SUPFAM" id="SSF53756">
    <property type="entry name" value="UDP-Glycosyltransferase/glycogen phosphorylase"/>
    <property type="match status" value="1"/>
</dbReference>
<dbReference type="OrthoDB" id="529091at2"/>
<sequence>MNKICHLTSVHTPFDTRIFRKECVSLTNADYKVTLIVSNTQDDVVENINIRSLTKPKTRSERITKTIWKVLEYAIDENADIYHFHDPELIPIGLILKGRGKKVIYDVHEDVPRQILSSKNYIPNFFRRLVSGTVEKIENFAVKYFDAVVTATPYIRDRFLKIGCNAIDINNYPILDELYIAKTTWEQKEKAVCYVGGIWDKRGLFEMVEAIGKTNVSLILAGKFAYSEQRDKALTMPGWNNIQELGYLNREGVAQTLANSMAGLVVLHPIINYLYALPVKMFEYMCAGIPVIASNIPLWKEIIEGNQCGICVDPMNYEAIAKAIQWIVDNPDEAKRMGENGRKAVEEKYNWENEAKKLRALYKELLS</sequence>
<gene>
    <name evidence="4" type="ORF">NIES267_34440</name>
</gene>
<dbReference type="CDD" id="cd03794">
    <property type="entry name" value="GT4_WbuB-like"/>
    <property type="match status" value="1"/>
</dbReference>
<dbReference type="EMBL" id="AP018227">
    <property type="protein sequence ID" value="BAY83950.1"/>
    <property type="molecule type" value="Genomic_DNA"/>
</dbReference>
<evidence type="ECO:0000259" key="3">
    <source>
        <dbReference type="Pfam" id="PF13439"/>
    </source>
</evidence>
<evidence type="ECO:0000313" key="4">
    <source>
        <dbReference type="EMBL" id="BAY83950.1"/>
    </source>
</evidence>
<proteinExistence type="predicted"/>
<evidence type="ECO:0000313" key="5">
    <source>
        <dbReference type="Proteomes" id="UP000218418"/>
    </source>
</evidence>
<dbReference type="Pfam" id="PF00534">
    <property type="entry name" value="Glycos_transf_1"/>
    <property type="match status" value="1"/>
</dbReference>
<feature type="domain" description="Glycosyltransferase subfamily 4-like N-terminal" evidence="3">
    <location>
        <begin position="25"/>
        <end position="166"/>
    </location>
</feature>
<keyword evidence="5" id="KW-1185">Reference proteome</keyword>
<name>A0A1Z4LRR2_9CYAN</name>
<accession>A0A1Z4LRR2</accession>
<feature type="domain" description="Glycosyl transferase family 1" evidence="2">
    <location>
        <begin position="179"/>
        <end position="343"/>
    </location>
</feature>
<keyword evidence="1 4" id="KW-0808">Transferase</keyword>
<dbReference type="InterPro" id="IPR001296">
    <property type="entry name" value="Glyco_trans_1"/>
</dbReference>
<protein>
    <submittedName>
        <fullName evidence="4">Group 1 glycosyl transferase</fullName>
    </submittedName>
</protein>
<evidence type="ECO:0000256" key="1">
    <source>
        <dbReference type="ARBA" id="ARBA00022679"/>
    </source>
</evidence>
<dbReference type="Proteomes" id="UP000218418">
    <property type="component" value="Chromosome"/>
</dbReference>
<dbReference type="PANTHER" id="PTHR46401">
    <property type="entry name" value="GLYCOSYLTRANSFERASE WBBK-RELATED"/>
    <property type="match status" value="1"/>
</dbReference>